<dbReference type="InterPro" id="IPR002903">
    <property type="entry name" value="RsmH"/>
</dbReference>
<keyword evidence="9" id="KW-1185">Reference proteome</keyword>
<evidence type="ECO:0000256" key="7">
    <source>
        <dbReference type="SAM" id="MobiDB-lite"/>
    </source>
</evidence>
<dbReference type="Pfam" id="PF01795">
    <property type="entry name" value="Methyltransf_5"/>
    <property type="match status" value="1"/>
</dbReference>
<feature type="binding site" evidence="6">
    <location>
        <begin position="39"/>
        <end position="41"/>
    </location>
    <ligand>
        <name>S-adenosyl-L-methionine</name>
        <dbReference type="ChEBI" id="CHEBI:59789"/>
    </ligand>
</feature>
<sequence>MQGFTDVHDPVMRDRIVDLLRPALSHPGAIYVDGTLGLAGHAIAILQACPEARLIGIDRDLDAHAVARERLGDLAERATLVHAVYDELPDVLDDLGLTTVDAILLDLGLSSLQIDRTERGFAYRVDAPLDMRMNPTEGPTAADVLNTYSARELSRILSRYGEERFADRIARAIVEQRPFETSARLVETISGAIPAAARHTGGHPAKRTFQALRIEVNRELEALDGVLPAAIDALAVGGRMAVLAYHSLEDRAVKRAFAAKATDRAPREMPLVPDHLKAELALLTRGAEKPTPEEIAANPRAASARLRVAERTKEAA</sequence>
<dbReference type="Gene3D" id="1.10.150.170">
    <property type="entry name" value="Putative methyltransferase TM0872, insert domain"/>
    <property type="match status" value="1"/>
</dbReference>
<dbReference type="HAMAP" id="MF_01007">
    <property type="entry name" value="16SrRNA_methyltr_H"/>
    <property type="match status" value="1"/>
</dbReference>
<feature type="binding site" evidence="6">
    <location>
        <position position="106"/>
    </location>
    <ligand>
        <name>S-adenosyl-L-methionine</name>
        <dbReference type="ChEBI" id="CHEBI:59789"/>
    </ligand>
</feature>
<keyword evidence="2 6" id="KW-0698">rRNA processing</keyword>
<keyword evidence="6" id="KW-0963">Cytoplasm</keyword>
<dbReference type="NCBIfam" id="TIGR00006">
    <property type="entry name" value="16S rRNA (cytosine(1402)-N(4))-methyltransferase RsmH"/>
    <property type="match status" value="1"/>
</dbReference>
<protein>
    <recommendedName>
        <fullName evidence="6">Ribosomal RNA small subunit methyltransferase H</fullName>
        <ecNumber evidence="6">2.1.1.199</ecNumber>
    </recommendedName>
    <alternativeName>
        <fullName evidence="6">16S rRNA m(4)C1402 methyltransferase</fullName>
    </alternativeName>
    <alternativeName>
        <fullName evidence="6">rRNA (cytosine-N(4)-)-methyltransferase RsmH</fullName>
    </alternativeName>
</protein>
<gene>
    <name evidence="6 8" type="primary">rsmH</name>
    <name evidence="8" type="ORF">GCM10025789_23320</name>
</gene>
<evidence type="ECO:0000313" key="9">
    <source>
        <dbReference type="Proteomes" id="UP001501521"/>
    </source>
</evidence>
<organism evidence="8 9">
    <name type="scientific">Tessaracoccus lubricantis</name>
    <dbReference type="NCBI Taxonomy" id="545543"/>
    <lineage>
        <taxon>Bacteria</taxon>
        <taxon>Bacillati</taxon>
        <taxon>Actinomycetota</taxon>
        <taxon>Actinomycetes</taxon>
        <taxon>Propionibacteriales</taxon>
        <taxon>Propionibacteriaceae</taxon>
        <taxon>Tessaracoccus</taxon>
    </lineage>
</organism>
<comment type="catalytic activity">
    <reaction evidence="6">
        <text>cytidine(1402) in 16S rRNA + S-adenosyl-L-methionine = N(4)-methylcytidine(1402) in 16S rRNA + S-adenosyl-L-homocysteine + H(+)</text>
        <dbReference type="Rhea" id="RHEA:42928"/>
        <dbReference type="Rhea" id="RHEA-COMP:10286"/>
        <dbReference type="Rhea" id="RHEA-COMP:10287"/>
        <dbReference type="ChEBI" id="CHEBI:15378"/>
        <dbReference type="ChEBI" id="CHEBI:57856"/>
        <dbReference type="ChEBI" id="CHEBI:59789"/>
        <dbReference type="ChEBI" id="CHEBI:74506"/>
        <dbReference type="ChEBI" id="CHEBI:82748"/>
        <dbReference type="EC" id="2.1.1.199"/>
    </reaction>
</comment>
<dbReference type="PIRSF" id="PIRSF004486">
    <property type="entry name" value="MraW"/>
    <property type="match status" value="1"/>
</dbReference>
<comment type="function">
    <text evidence="6">Specifically methylates the N4 position of cytidine in position 1402 (C1402) of 16S rRNA.</text>
</comment>
<evidence type="ECO:0000256" key="6">
    <source>
        <dbReference type="HAMAP-Rule" id="MF_01007"/>
    </source>
</evidence>
<dbReference type="InterPro" id="IPR029063">
    <property type="entry name" value="SAM-dependent_MTases_sf"/>
</dbReference>
<dbReference type="PANTHER" id="PTHR11265:SF0">
    <property type="entry name" value="12S RRNA N4-METHYLCYTIDINE METHYLTRANSFERASE"/>
    <property type="match status" value="1"/>
</dbReference>
<dbReference type="Proteomes" id="UP001501521">
    <property type="component" value="Unassembled WGS sequence"/>
</dbReference>
<evidence type="ECO:0000256" key="4">
    <source>
        <dbReference type="ARBA" id="ARBA00022679"/>
    </source>
</evidence>
<accession>A0ABP9FJN0</accession>
<comment type="similarity">
    <text evidence="1 6">Belongs to the methyltransferase superfamily. RsmH family.</text>
</comment>
<comment type="subcellular location">
    <subcellularLocation>
        <location evidence="6">Cytoplasm</location>
    </subcellularLocation>
</comment>
<dbReference type="EMBL" id="BAABLV010000036">
    <property type="protein sequence ID" value="GAA4903682.1"/>
    <property type="molecule type" value="Genomic_DNA"/>
</dbReference>
<dbReference type="Gene3D" id="3.40.50.150">
    <property type="entry name" value="Vaccinia Virus protein VP39"/>
    <property type="match status" value="1"/>
</dbReference>
<evidence type="ECO:0000256" key="2">
    <source>
        <dbReference type="ARBA" id="ARBA00022552"/>
    </source>
</evidence>
<evidence type="ECO:0000256" key="5">
    <source>
        <dbReference type="ARBA" id="ARBA00022691"/>
    </source>
</evidence>
<dbReference type="EC" id="2.1.1.199" evidence="6"/>
<reference evidence="9" key="1">
    <citation type="journal article" date="2019" name="Int. J. Syst. Evol. Microbiol.">
        <title>The Global Catalogue of Microorganisms (GCM) 10K type strain sequencing project: providing services to taxonomists for standard genome sequencing and annotation.</title>
        <authorList>
            <consortium name="The Broad Institute Genomics Platform"/>
            <consortium name="The Broad Institute Genome Sequencing Center for Infectious Disease"/>
            <person name="Wu L."/>
            <person name="Ma J."/>
        </authorList>
    </citation>
    <scope>NUCLEOTIDE SEQUENCE [LARGE SCALE GENOMIC DNA]</scope>
    <source>
        <strain evidence="9">JCM 19125</strain>
    </source>
</reference>
<name>A0ABP9FJN0_9ACTN</name>
<feature type="binding site" evidence="6">
    <location>
        <position position="113"/>
    </location>
    <ligand>
        <name>S-adenosyl-L-methionine</name>
        <dbReference type="ChEBI" id="CHEBI:59789"/>
    </ligand>
</feature>
<feature type="region of interest" description="Disordered" evidence="7">
    <location>
        <begin position="287"/>
        <end position="316"/>
    </location>
</feature>
<keyword evidence="5 6" id="KW-0949">S-adenosyl-L-methionine</keyword>
<dbReference type="PANTHER" id="PTHR11265">
    <property type="entry name" value="S-ADENOSYL-METHYLTRANSFERASE MRAW"/>
    <property type="match status" value="1"/>
</dbReference>
<dbReference type="SUPFAM" id="SSF53335">
    <property type="entry name" value="S-adenosyl-L-methionine-dependent methyltransferases"/>
    <property type="match status" value="1"/>
</dbReference>
<evidence type="ECO:0000313" key="8">
    <source>
        <dbReference type="EMBL" id="GAA4903682.1"/>
    </source>
</evidence>
<keyword evidence="3 6" id="KW-0489">Methyltransferase</keyword>
<dbReference type="InterPro" id="IPR023397">
    <property type="entry name" value="SAM-dep_MeTrfase_MraW_recog"/>
</dbReference>
<evidence type="ECO:0000256" key="3">
    <source>
        <dbReference type="ARBA" id="ARBA00022603"/>
    </source>
</evidence>
<proteinExistence type="inferred from homology"/>
<comment type="caution">
    <text evidence="8">The sequence shown here is derived from an EMBL/GenBank/DDBJ whole genome shotgun (WGS) entry which is preliminary data.</text>
</comment>
<evidence type="ECO:0000256" key="1">
    <source>
        <dbReference type="ARBA" id="ARBA00010396"/>
    </source>
</evidence>
<feature type="binding site" evidence="6">
    <location>
        <position position="85"/>
    </location>
    <ligand>
        <name>S-adenosyl-L-methionine</name>
        <dbReference type="ChEBI" id="CHEBI:59789"/>
    </ligand>
</feature>
<keyword evidence="4 6" id="KW-0808">Transferase</keyword>
<feature type="binding site" evidence="6">
    <location>
        <position position="58"/>
    </location>
    <ligand>
        <name>S-adenosyl-L-methionine</name>
        <dbReference type="ChEBI" id="CHEBI:59789"/>
    </ligand>
</feature>
<feature type="compositionally biased region" description="Basic and acidic residues" evidence="7">
    <location>
        <begin position="307"/>
        <end position="316"/>
    </location>
</feature>
<dbReference type="SUPFAM" id="SSF81799">
    <property type="entry name" value="Putative methyltransferase TM0872, insert domain"/>
    <property type="match status" value="1"/>
</dbReference>